<proteinExistence type="predicted"/>
<organism evidence="1 2">
    <name type="scientific">Oculimacula yallundae</name>
    <dbReference type="NCBI Taxonomy" id="86028"/>
    <lineage>
        <taxon>Eukaryota</taxon>
        <taxon>Fungi</taxon>
        <taxon>Dikarya</taxon>
        <taxon>Ascomycota</taxon>
        <taxon>Pezizomycotina</taxon>
        <taxon>Leotiomycetes</taxon>
        <taxon>Helotiales</taxon>
        <taxon>Ploettnerulaceae</taxon>
        <taxon>Oculimacula</taxon>
    </lineage>
</organism>
<sequence length="9" mass="997">MTSSTRLSD</sequence>
<protein>
    <submittedName>
        <fullName evidence="1">Uncharacterized protein</fullName>
    </submittedName>
</protein>
<accession>A0ABR4BU90</accession>
<evidence type="ECO:0000313" key="1">
    <source>
        <dbReference type="EMBL" id="KAL2060786.1"/>
    </source>
</evidence>
<dbReference type="Proteomes" id="UP001595075">
    <property type="component" value="Unassembled WGS sequence"/>
</dbReference>
<keyword evidence="2" id="KW-1185">Reference proteome</keyword>
<comment type="caution">
    <text evidence="1">The sequence shown here is derived from an EMBL/GenBank/DDBJ whole genome shotgun (WGS) entry which is preliminary data.</text>
</comment>
<evidence type="ECO:0000313" key="2">
    <source>
        <dbReference type="Proteomes" id="UP001595075"/>
    </source>
</evidence>
<gene>
    <name evidence="1" type="ORF">VTL71DRAFT_9428</name>
</gene>
<dbReference type="EMBL" id="JAZHXI010000021">
    <property type="protein sequence ID" value="KAL2060786.1"/>
    <property type="molecule type" value="Genomic_DNA"/>
</dbReference>
<name>A0ABR4BU90_9HELO</name>
<reference evidence="1 2" key="1">
    <citation type="journal article" date="2024" name="Commun. Biol.">
        <title>Comparative genomic analysis of thermophilic fungi reveals convergent evolutionary adaptations and gene losses.</title>
        <authorList>
            <person name="Steindorff A.S."/>
            <person name="Aguilar-Pontes M.V."/>
            <person name="Robinson A.J."/>
            <person name="Andreopoulos B."/>
            <person name="LaButti K."/>
            <person name="Kuo A."/>
            <person name="Mondo S."/>
            <person name="Riley R."/>
            <person name="Otillar R."/>
            <person name="Haridas S."/>
            <person name="Lipzen A."/>
            <person name="Grimwood J."/>
            <person name="Schmutz J."/>
            <person name="Clum A."/>
            <person name="Reid I.D."/>
            <person name="Moisan M.C."/>
            <person name="Butler G."/>
            <person name="Nguyen T.T.M."/>
            <person name="Dewar K."/>
            <person name="Conant G."/>
            <person name="Drula E."/>
            <person name="Henrissat B."/>
            <person name="Hansel C."/>
            <person name="Singer S."/>
            <person name="Hutchinson M.I."/>
            <person name="de Vries R.P."/>
            <person name="Natvig D.O."/>
            <person name="Powell A.J."/>
            <person name="Tsang A."/>
            <person name="Grigoriev I.V."/>
        </authorList>
    </citation>
    <scope>NUCLEOTIDE SEQUENCE [LARGE SCALE GENOMIC DNA]</scope>
    <source>
        <strain evidence="1 2">CBS 494.80</strain>
    </source>
</reference>